<dbReference type="SUPFAM" id="SSF46689">
    <property type="entry name" value="Homeodomain-like"/>
    <property type="match status" value="1"/>
</dbReference>
<evidence type="ECO:0000313" key="5">
    <source>
        <dbReference type="Proteomes" id="UP000004619"/>
    </source>
</evidence>
<dbReference type="AlphaFoldDB" id="C7H9S2"/>
<dbReference type="GO" id="GO:0003677">
    <property type="term" value="F:DNA binding"/>
    <property type="evidence" value="ECO:0007669"/>
    <property type="project" value="UniProtKB-UniRule"/>
</dbReference>
<dbReference type="PRINTS" id="PR00455">
    <property type="entry name" value="HTHTETR"/>
</dbReference>
<dbReference type="eggNOG" id="COG1309">
    <property type="taxonomic scope" value="Bacteria"/>
</dbReference>
<dbReference type="InterPro" id="IPR050624">
    <property type="entry name" value="HTH-type_Tx_Regulator"/>
</dbReference>
<evidence type="ECO:0000259" key="3">
    <source>
        <dbReference type="PROSITE" id="PS50977"/>
    </source>
</evidence>
<dbReference type="Gene3D" id="1.10.357.10">
    <property type="entry name" value="Tetracycline Repressor, domain 2"/>
    <property type="match status" value="1"/>
</dbReference>
<evidence type="ECO:0000313" key="4">
    <source>
        <dbReference type="EMBL" id="EEU95397.1"/>
    </source>
</evidence>
<dbReference type="PANTHER" id="PTHR43479:SF11">
    <property type="entry name" value="ACREF_ENVCD OPERON REPRESSOR-RELATED"/>
    <property type="match status" value="1"/>
</dbReference>
<keyword evidence="5" id="KW-1185">Reference proteome</keyword>
<comment type="caution">
    <text evidence="4">The sequence shown here is derived from an EMBL/GenBank/DDBJ whole genome shotgun (WGS) entry which is preliminary data.</text>
</comment>
<name>C7H9S2_FAED2</name>
<accession>C7H9S2</accession>
<reference evidence="4" key="1">
    <citation type="submission" date="2009-08" db="EMBL/GenBank/DDBJ databases">
        <authorList>
            <person name="Weinstock G."/>
            <person name="Sodergren E."/>
            <person name="Clifton S."/>
            <person name="Fulton L."/>
            <person name="Fulton B."/>
            <person name="Courtney L."/>
            <person name="Fronick C."/>
            <person name="Harrison M."/>
            <person name="Strong C."/>
            <person name="Farmer C."/>
            <person name="Delahaunty K."/>
            <person name="Markovic C."/>
            <person name="Hall O."/>
            <person name="Minx P."/>
            <person name="Tomlinson C."/>
            <person name="Mitreva M."/>
            <person name="Nelson J."/>
            <person name="Hou S."/>
            <person name="Wollam A."/>
            <person name="Pepin K.H."/>
            <person name="Johnson M."/>
            <person name="Bhonagiri V."/>
            <person name="Nash W.E."/>
            <person name="Warren W."/>
            <person name="Chinwalla A."/>
            <person name="Mardis E.R."/>
            <person name="Wilson R.K."/>
        </authorList>
    </citation>
    <scope>NUCLEOTIDE SEQUENCE [LARGE SCALE GENOMIC DNA]</scope>
    <source>
        <strain evidence="4">A2-165</strain>
    </source>
</reference>
<dbReference type="STRING" id="411483.FAEPRAA2165_03076"/>
<sequence length="201" mass="22609">MQQAMSTVEGKKQEKRRALLDAAYELFLERGTSKTSVEDITSRAKVGKGTFYLYFADKGSVTQALLARVSYQLLDNACAAAEQHAAELTSFPDQMIFVIDHIIEALRADTLMLRFLERSFVWPGLDQIEASGEAEPLMRKVLQIVMCSPEMAGRTEREIYQRITALGSMCISVCYTSVLEGKPDNIDNMKPILYDIIRRAL</sequence>
<keyword evidence="1 2" id="KW-0238">DNA-binding</keyword>
<evidence type="ECO:0000256" key="2">
    <source>
        <dbReference type="PROSITE-ProRule" id="PRU00335"/>
    </source>
</evidence>
<feature type="DNA-binding region" description="H-T-H motif" evidence="2">
    <location>
        <begin position="36"/>
        <end position="55"/>
    </location>
</feature>
<evidence type="ECO:0000256" key="1">
    <source>
        <dbReference type="ARBA" id="ARBA00023125"/>
    </source>
</evidence>
<dbReference type="EMBL" id="ACOP02000081">
    <property type="protein sequence ID" value="EEU95397.1"/>
    <property type="molecule type" value="Genomic_DNA"/>
</dbReference>
<dbReference type="Proteomes" id="UP000004619">
    <property type="component" value="Unassembled WGS sequence"/>
</dbReference>
<dbReference type="InterPro" id="IPR001647">
    <property type="entry name" value="HTH_TetR"/>
</dbReference>
<gene>
    <name evidence="4" type="ORF">FAEPRAA2165_03076</name>
</gene>
<dbReference type="InterPro" id="IPR009057">
    <property type="entry name" value="Homeodomain-like_sf"/>
</dbReference>
<organism evidence="4 5">
    <name type="scientific">Faecalibacterium duncaniae (strain DSM 17677 / JCM 31915 / A2-165)</name>
    <name type="common">Faecalibacterium prausnitzii</name>
    <dbReference type="NCBI Taxonomy" id="411483"/>
    <lineage>
        <taxon>Bacteria</taxon>
        <taxon>Bacillati</taxon>
        <taxon>Bacillota</taxon>
        <taxon>Clostridia</taxon>
        <taxon>Eubacteriales</taxon>
        <taxon>Oscillospiraceae</taxon>
        <taxon>Faecalibacterium</taxon>
    </lineage>
</organism>
<dbReference type="PANTHER" id="PTHR43479">
    <property type="entry name" value="ACREF/ENVCD OPERON REPRESSOR-RELATED"/>
    <property type="match status" value="1"/>
</dbReference>
<feature type="domain" description="HTH tetR-type" evidence="3">
    <location>
        <begin position="13"/>
        <end position="73"/>
    </location>
</feature>
<proteinExistence type="predicted"/>
<dbReference type="HOGENOM" id="CLU_069356_12_2_9"/>
<dbReference type="PATRIC" id="fig|411483.3.peg.2438"/>
<dbReference type="Pfam" id="PF00440">
    <property type="entry name" value="TetR_N"/>
    <property type="match status" value="1"/>
</dbReference>
<protein>
    <submittedName>
        <fullName evidence="4">Transcriptional regulator, TetR family</fullName>
    </submittedName>
</protein>
<dbReference type="PROSITE" id="PS50977">
    <property type="entry name" value="HTH_TETR_2"/>
    <property type="match status" value="1"/>
</dbReference>